<dbReference type="InterPro" id="IPR001110">
    <property type="entry name" value="UPF0012_CS"/>
</dbReference>
<protein>
    <submittedName>
        <fullName evidence="3">Putative amidohydrolase</fullName>
    </submittedName>
</protein>
<dbReference type="PANTHER" id="PTHR23088">
    <property type="entry name" value="NITRILASE-RELATED"/>
    <property type="match status" value="1"/>
</dbReference>
<dbReference type="Pfam" id="PF00795">
    <property type="entry name" value="CN_hydrolase"/>
    <property type="match status" value="1"/>
</dbReference>
<dbReference type="RefSeq" id="WP_183908732.1">
    <property type="nucleotide sequence ID" value="NZ_JACHXZ010000001.1"/>
</dbReference>
<organism evidence="3 4">
    <name type="scientific">Simiduia aestuariiviva</name>
    <dbReference type="NCBI Taxonomy" id="1510459"/>
    <lineage>
        <taxon>Bacteria</taxon>
        <taxon>Pseudomonadati</taxon>
        <taxon>Pseudomonadota</taxon>
        <taxon>Gammaproteobacteria</taxon>
        <taxon>Cellvibrionales</taxon>
        <taxon>Cellvibrionaceae</taxon>
        <taxon>Simiduia</taxon>
    </lineage>
</organism>
<dbReference type="CDD" id="cd07197">
    <property type="entry name" value="nitrilase"/>
    <property type="match status" value="1"/>
</dbReference>
<feature type="domain" description="CN hydrolase" evidence="2">
    <location>
        <begin position="1"/>
        <end position="230"/>
    </location>
</feature>
<comment type="similarity">
    <text evidence="1">Belongs to the carbon-nitrogen hydrolase superfamily. NIT1/NIT2 family.</text>
</comment>
<accession>A0A839ULV3</accession>
<reference evidence="3 4" key="1">
    <citation type="submission" date="2020-08" db="EMBL/GenBank/DDBJ databases">
        <title>Genomic Encyclopedia of Type Strains, Phase III (KMG-III): the genomes of soil and plant-associated and newly described type strains.</title>
        <authorList>
            <person name="Whitman W."/>
        </authorList>
    </citation>
    <scope>NUCLEOTIDE SEQUENCE [LARGE SCALE GENOMIC DNA]</scope>
    <source>
        <strain evidence="3 4">CECT 8571</strain>
    </source>
</reference>
<comment type="caution">
    <text evidence="3">The sequence shown here is derived from an EMBL/GenBank/DDBJ whole genome shotgun (WGS) entry which is preliminary data.</text>
</comment>
<evidence type="ECO:0000313" key="3">
    <source>
        <dbReference type="EMBL" id="MBB3167751.1"/>
    </source>
</evidence>
<evidence type="ECO:0000259" key="2">
    <source>
        <dbReference type="PROSITE" id="PS50263"/>
    </source>
</evidence>
<evidence type="ECO:0000256" key="1">
    <source>
        <dbReference type="ARBA" id="ARBA00010613"/>
    </source>
</evidence>
<dbReference type="PROSITE" id="PS01227">
    <property type="entry name" value="UPF0012"/>
    <property type="match status" value="1"/>
</dbReference>
<keyword evidence="4" id="KW-1185">Reference proteome</keyword>
<keyword evidence="3" id="KW-0378">Hydrolase</keyword>
<dbReference type="Gene3D" id="3.60.110.10">
    <property type="entry name" value="Carbon-nitrogen hydrolase"/>
    <property type="match status" value="1"/>
</dbReference>
<dbReference type="EMBL" id="JACHXZ010000001">
    <property type="protein sequence ID" value="MBB3167751.1"/>
    <property type="molecule type" value="Genomic_DNA"/>
</dbReference>
<dbReference type="SUPFAM" id="SSF56317">
    <property type="entry name" value="Carbon-nitrogen hydrolase"/>
    <property type="match status" value="1"/>
</dbReference>
<evidence type="ECO:0000313" key="4">
    <source>
        <dbReference type="Proteomes" id="UP000559987"/>
    </source>
</evidence>
<dbReference type="AlphaFoldDB" id="A0A839ULV3"/>
<sequence length="284" mass="31385">MSRFAVAGLQLALNNQNNLDELVHEVMLAKKRFPWLHMVVIGELALFGPSTEQAVTADHPVFEQLAECARENNVWLVPGSLFVADGRQVYNTTPVFDPQGQQVASYRKIFPFAPYEKGVTPGAECCVFDVPGVGRFGVSICYDMWFPEVSRTLAWMGAEVILHPTMTNTIDREVEISLARANALSNQVYFVDINVAGRLGNGRSVVCGPGGEVVHQAGEVREVIAVELDLAHVRRCRERGWHGLGQVLKSWRDCDVQFPAYQQGAHASPALQQLGELILPEQDS</sequence>
<gene>
    <name evidence="3" type="ORF">FHS30_000927</name>
</gene>
<dbReference type="GO" id="GO:0016787">
    <property type="term" value="F:hydrolase activity"/>
    <property type="evidence" value="ECO:0007669"/>
    <property type="project" value="UniProtKB-KW"/>
</dbReference>
<dbReference type="PROSITE" id="PS50263">
    <property type="entry name" value="CN_HYDROLASE"/>
    <property type="match status" value="1"/>
</dbReference>
<dbReference type="Proteomes" id="UP000559987">
    <property type="component" value="Unassembled WGS sequence"/>
</dbReference>
<dbReference type="PANTHER" id="PTHR23088:SF27">
    <property type="entry name" value="DEAMINATED GLUTATHIONE AMIDASE"/>
    <property type="match status" value="1"/>
</dbReference>
<proteinExistence type="inferred from homology"/>
<name>A0A839ULV3_9GAMM</name>
<dbReference type="InterPro" id="IPR036526">
    <property type="entry name" value="C-N_Hydrolase_sf"/>
</dbReference>
<dbReference type="InterPro" id="IPR003010">
    <property type="entry name" value="C-N_Hydrolase"/>
</dbReference>